<reference evidence="2 3" key="1">
    <citation type="submission" date="2018-08" db="EMBL/GenBank/DDBJ databases">
        <title>Genome and evolution of the arbuscular mycorrhizal fungus Diversispora epigaea (formerly Glomus versiforme) and its bacterial endosymbionts.</title>
        <authorList>
            <person name="Sun X."/>
            <person name="Fei Z."/>
            <person name="Harrison M."/>
        </authorList>
    </citation>
    <scope>NUCLEOTIDE SEQUENCE [LARGE SCALE GENOMIC DNA]</scope>
    <source>
        <strain evidence="2 3">IT104</strain>
    </source>
</reference>
<evidence type="ECO:0000256" key="1">
    <source>
        <dbReference type="SAM" id="MobiDB-lite"/>
    </source>
</evidence>
<sequence length="107" mass="11755">MSSLTHPDSSVNKRLSESSLGDISSLKHVRIDTDEITNDINGNDLYIDEVNNINVVREDKVEGSVRDKKKPKSSVRTKKGKAPISQSLHGGLRSSDPITGIIEVEKE</sequence>
<feature type="region of interest" description="Disordered" evidence="1">
    <location>
        <begin position="61"/>
        <end position="107"/>
    </location>
</feature>
<name>A0A397JIP5_9GLOM</name>
<dbReference type="EMBL" id="PQFF01000027">
    <property type="protein sequence ID" value="RHZ87871.1"/>
    <property type="molecule type" value="Genomic_DNA"/>
</dbReference>
<accession>A0A397JIP5</accession>
<comment type="caution">
    <text evidence="2">The sequence shown here is derived from an EMBL/GenBank/DDBJ whole genome shotgun (WGS) entry which is preliminary data.</text>
</comment>
<dbReference type="AlphaFoldDB" id="A0A397JIP5"/>
<evidence type="ECO:0000313" key="2">
    <source>
        <dbReference type="EMBL" id="RHZ87871.1"/>
    </source>
</evidence>
<evidence type="ECO:0000313" key="3">
    <source>
        <dbReference type="Proteomes" id="UP000266861"/>
    </source>
</evidence>
<protein>
    <submittedName>
        <fullName evidence="2">Uncharacterized protein</fullName>
    </submittedName>
</protein>
<dbReference type="Proteomes" id="UP000266861">
    <property type="component" value="Unassembled WGS sequence"/>
</dbReference>
<feature type="compositionally biased region" description="Basic residues" evidence="1">
    <location>
        <begin position="67"/>
        <end position="81"/>
    </location>
</feature>
<gene>
    <name evidence="2" type="ORF">Glove_29g188</name>
</gene>
<organism evidence="2 3">
    <name type="scientific">Diversispora epigaea</name>
    <dbReference type="NCBI Taxonomy" id="1348612"/>
    <lineage>
        <taxon>Eukaryota</taxon>
        <taxon>Fungi</taxon>
        <taxon>Fungi incertae sedis</taxon>
        <taxon>Mucoromycota</taxon>
        <taxon>Glomeromycotina</taxon>
        <taxon>Glomeromycetes</taxon>
        <taxon>Diversisporales</taxon>
        <taxon>Diversisporaceae</taxon>
        <taxon>Diversispora</taxon>
    </lineage>
</organism>
<keyword evidence="3" id="KW-1185">Reference proteome</keyword>
<proteinExistence type="predicted"/>